<keyword evidence="2" id="KW-0175">Coiled coil</keyword>
<dbReference type="GO" id="GO:0031267">
    <property type="term" value="F:small GTPase binding"/>
    <property type="evidence" value="ECO:0007669"/>
    <property type="project" value="TreeGrafter"/>
</dbReference>
<dbReference type="SUPFAM" id="SSF50729">
    <property type="entry name" value="PH domain-like"/>
    <property type="match status" value="1"/>
</dbReference>
<name>W8BMQ6_CERCA</name>
<dbReference type="InterPro" id="IPR000195">
    <property type="entry name" value="Rab-GAP-TBC_dom"/>
</dbReference>
<dbReference type="Gene3D" id="1.10.8.270">
    <property type="entry name" value="putative rabgap domain of human tbc1 domain family member 14 like domains"/>
    <property type="match status" value="1"/>
</dbReference>
<feature type="coiled-coil region" evidence="2">
    <location>
        <begin position="1057"/>
        <end position="1084"/>
    </location>
</feature>
<evidence type="ECO:0000256" key="2">
    <source>
        <dbReference type="SAM" id="Coils"/>
    </source>
</evidence>
<dbReference type="Gene3D" id="1.10.472.80">
    <property type="entry name" value="Ypt/Rab-GAP domain of gyp1p, domain 3"/>
    <property type="match status" value="1"/>
</dbReference>
<dbReference type="InterPro" id="IPR006020">
    <property type="entry name" value="PTB/PI_dom"/>
</dbReference>
<dbReference type="CTD" id="38945"/>
<dbReference type="Gene3D" id="1.10.10.750">
    <property type="entry name" value="Ypt/Rab-GAP domain of gyp1p, domain 1"/>
    <property type="match status" value="1"/>
</dbReference>
<dbReference type="InterPro" id="IPR011993">
    <property type="entry name" value="PH-like_dom_sf"/>
</dbReference>
<dbReference type="CDD" id="cd01211">
    <property type="entry name" value="PTB_Rab6GAP"/>
    <property type="match status" value="1"/>
</dbReference>
<dbReference type="GeneID" id="101457261"/>
<evidence type="ECO:0000259" key="5">
    <source>
        <dbReference type="PROSITE" id="PS50086"/>
    </source>
</evidence>
<dbReference type="EMBL" id="GAMC01008277">
    <property type="protein sequence ID" value="JAB98278.1"/>
    <property type="molecule type" value="mRNA"/>
</dbReference>
<feature type="compositionally biased region" description="Polar residues" evidence="3">
    <location>
        <begin position="125"/>
        <end position="144"/>
    </location>
</feature>
<dbReference type="SUPFAM" id="SSF47923">
    <property type="entry name" value="Ypt/Rab-GAP domain of gyp1p"/>
    <property type="match status" value="2"/>
</dbReference>
<dbReference type="SMART" id="SM00164">
    <property type="entry name" value="TBC"/>
    <property type="match status" value="1"/>
</dbReference>
<protein>
    <submittedName>
        <fullName evidence="6">Rab GTPase-activating protein 1</fullName>
    </submittedName>
</protein>
<dbReference type="Pfam" id="PF00566">
    <property type="entry name" value="RabGAP-TBC"/>
    <property type="match status" value="1"/>
</dbReference>
<dbReference type="FunFam" id="2.30.29.30:FF:000366">
    <property type="entry name" value="Uncharacterized protein, isoform B"/>
    <property type="match status" value="1"/>
</dbReference>
<dbReference type="PROSITE" id="PS01179">
    <property type="entry name" value="PID"/>
    <property type="match status" value="1"/>
</dbReference>
<keyword evidence="1" id="KW-0343">GTPase activation</keyword>
<evidence type="ECO:0000256" key="1">
    <source>
        <dbReference type="ARBA" id="ARBA00022468"/>
    </source>
</evidence>
<accession>W8BMQ6</accession>
<dbReference type="InterPro" id="IPR050302">
    <property type="entry name" value="Rab_GAP_TBC_domain"/>
</dbReference>
<evidence type="ECO:0000256" key="3">
    <source>
        <dbReference type="SAM" id="MobiDB-lite"/>
    </source>
</evidence>
<dbReference type="GO" id="GO:0005096">
    <property type="term" value="F:GTPase activator activity"/>
    <property type="evidence" value="ECO:0007669"/>
    <property type="project" value="UniProtKB-KW"/>
</dbReference>
<organism evidence="6">
    <name type="scientific">Ceratitis capitata</name>
    <name type="common">Mediterranean fruit fly</name>
    <name type="synonym">Tephritis capitata</name>
    <dbReference type="NCBI Taxonomy" id="7213"/>
    <lineage>
        <taxon>Eukaryota</taxon>
        <taxon>Metazoa</taxon>
        <taxon>Ecdysozoa</taxon>
        <taxon>Arthropoda</taxon>
        <taxon>Hexapoda</taxon>
        <taxon>Insecta</taxon>
        <taxon>Pterygota</taxon>
        <taxon>Neoptera</taxon>
        <taxon>Endopterygota</taxon>
        <taxon>Diptera</taxon>
        <taxon>Brachycera</taxon>
        <taxon>Muscomorpha</taxon>
        <taxon>Tephritoidea</taxon>
        <taxon>Tephritidae</taxon>
        <taxon>Ceratitis</taxon>
        <taxon>Ceratitis</taxon>
    </lineage>
</organism>
<dbReference type="FunFam" id="1.10.8.270:FF:000001">
    <property type="entry name" value="TBC1 domain family member 1"/>
    <property type="match status" value="1"/>
</dbReference>
<feature type="domain" description="Rab-GAP TBC" evidence="5">
    <location>
        <begin position="668"/>
        <end position="854"/>
    </location>
</feature>
<dbReference type="Gene3D" id="2.30.29.30">
    <property type="entry name" value="Pleckstrin-homology domain (PH domain)/Phosphotyrosine-binding domain (PTB)"/>
    <property type="match status" value="1"/>
</dbReference>
<dbReference type="PANTHER" id="PTHR47219:SF9">
    <property type="entry name" value="GTPASE ACTIVATING PROTEIN AND CENTROSOME-ASSOCIATED, ISOFORM B"/>
    <property type="match status" value="1"/>
</dbReference>
<reference evidence="6" key="1">
    <citation type="submission" date="2013-07" db="EMBL/GenBank/DDBJ databases">
        <authorList>
            <person name="Geib S."/>
        </authorList>
    </citation>
    <scope>NUCLEOTIDE SEQUENCE</scope>
</reference>
<dbReference type="SMART" id="SM00462">
    <property type="entry name" value="PTB"/>
    <property type="match status" value="1"/>
</dbReference>
<dbReference type="AlphaFoldDB" id="W8BMQ6"/>
<dbReference type="InterPro" id="IPR022164">
    <property type="entry name" value="Kinesin-like"/>
</dbReference>
<feature type="compositionally biased region" description="Acidic residues" evidence="3">
    <location>
        <begin position="610"/>
        <end position="624"/>
    </location>
</feature>
<dbReference type="Pfam" id="PF12473">
    <property type="entry name" value="DUF3694"/>
    <property type="match status" value="1"/>
</dbReference>
<feature type="region of interest" description="Disordered" evidence="3">
    <location>
        <begin position="125"/>
        <end position="153"/>
    </location>
</feature>
<dbReference type="FunFam" id="1.10.472.80:FF:000047">
    <property type="entry name" value="Uncharacterized protein, isoform B"/>
    <property type="match status" value="1"/>
</dbReference>
<dbReference type="PROSITE" id="PS50086">
    <property type="entry name" value="TBC_RABGAP"/>
    <property type="match status" value="1"/>
</dbReference>
<dbReference type="PANTHER" id="PTHR47219">
    <property type="entry name" value="RAB GTPASE-ACTIVATING PROTEIN 1-LIKE"/>
    <property type="match status" value="1"/>
</dbReference>
<sequence length="1241" mass="138448">MDDNLSVKSSESSLTTSGEYEIVSESNIASPIEQMSGNESILSTPMNNKSPTLNIANNRDITDLQHAMKDALRDIDAHSDTSSTAPKAVALNKQKSLTLPLAGTSSPVLLVPAIDCGQQQLVPSNTAMKSQPQNRHNTEFTVTPKSDDASTSEHNRVGQSVFYDCIDASPGGVGGAGVEEKQDLMKPEKNDTDEEVSEIDQGCTIFSGVTYLGAANINAPKSEIDIYRIMNELNSNSESVGLKISVSIPNCSDGLVVLHDAETNSVIATYEIQSIILYFRGPVETSENGCFAFTWLHGDSLFQCHVFRCHIPEAVNQVSACFQKAFRTYPPSLTCSLTSAIDTNNMNSITSDVSGNPINTAGYEFIVSLEIREKVAKNSFSAVPRDRNCFKLRANTDKEVIITVKQTSSNILQPLFIERCFGVLLSPGKLVRQGDMQLIDMVSMSYQLPTTTAGGGNGNNATSGSIASGENAFGSAAMQHCLNPYVIRAEWKANEAAFEQLNVEASKNFLTVAVDIVVRGIRDPVRFVIETPVVIQSASEIRIMDHFISKRPMTLRFYLQLERTNDEFNWKVNSIDPSEEINEPTQSSSLLKFGMNNLSRIVRSSSSISIEDDCPTDYSSDGDEPLLSGTGEVSKECSQDKLDEWDPILKEWDGEKRPKNLAPLVRLGIPEALREKIWQKLTNVESKTEMLDMYKILITKETKCETVIQRDIHRTFPAHKCFKETGGSGQDSLFKVSKAYAVYDSEVGYCQGLSFIAASLLLHMPEEDAFCVLTALMYDYGLREMYKQGFEALYLRLYQLDRLIKDQLPKLYEHFVACGIETHMYASQWFLTLFTARFPLCFVFHVLDVFLLDGMPLLFQVAITLLSICEPDLRQLDFEGILKYFRVTLPKKCRSPSQARRVMKMACERKIKKLKQYEEEFQLKKQHKERMEKEAQIYENRFGDERRKLQAEIDELQKKLSEANERAVENEKKHTGIIQDYKQIIQRLENDMTNYNESLGNVMNIVSKCKNCIQKMENTDHSVKLPSVITRKMSIREIQQCQEMLTTEAPLGPLDPINIAAQRIRELELELAHAKLQHVEAECRNQSLTHQLTATITEMHANRNSWQPWLSKTLNSLQEKVTTRGSRDATLPTFQSYTQHASASTSAAGSETNSPSSNQEFKAFSVGGSPKLSAKFQNVKLRNSIDSLRNTLVPLDNSVDGRVIGVGVGGVVAVGANATVGTANNAADRFRQLMEPQPTLI</sequence>
<evidence type="ECO:0000259" key="4">
    <source>
        <dbReference type="PROSITE" id="PS01179"/>
    </source>
</evidence>
<gene>
    <name evidence="6" type="primary">RBGP1</name>
</gene>
<feature type="domain" description="PID" evidence="4">
    <location>
        <begin position="209"/>
        <end position="309"/>
    </location>
</feature>
<reference evidence="6" key="2">
    <citation type="journal article" date="2014" name="BMC Genomics">
        <title>A genomic perspective to assessing quality of mass-reared SIT flies used in Mediterranean fruit fly (Ceratitis capitata) eradication in California.</title>
        <authorList>
            <person name="Calla B."/>
            <person name="Hall B."/>
            <person name="Hou S."/>
            <person name="Geib S.M."/>
        </authorList>
    </citation>
    <scope>NUCLEOTIDE SEQUENCE</scope>
</reference>
<dbReference type="FunFam" id="1.10.10.750:FF:000012">
    <property type="entry name" value="Rab GTPase-activating protein 1"/>
    <property type="match status" value="1"/>
</dbReference>
<dbReference type="OrthoDB" id="295078at2759"/>
<feature type="coiled-coil region" evidence="2">
    <location>
        <begin position="900"/>
        <end position="1005"/>
    </location>
</feature>
<dbReference type="KEGG" id="ccat:101457261"/>
<dbReference type="InterPro" id="IPR035969">
    <property type="entry name" value="Rab-GAP_TBC_sf"/>
</dbReference>
<feature type="region of interest" description="Disordered" evidence="3">
    <location>
        <begin position="610"/>
        <end position="633"/>
    </location>
</feature>
<evidence type="ECO:0000313" key="6">
    <source>
        <dbReference type="EMBL" id="JAB98278.1"/>
    </source>
</evidence>
<proteinExistence type="evidence at transcript level"/>